<dbReference type="OrthoDB" id="264333at2"/>
<sequence>MPSSELHIREGGREWILHRPGDLESYWQEMTDRHFDADERLPYWVEVWPAGLRLATWLGDNSDRLAGRACLDLGCGLGLSTCAARAAGAKAVGVDYEPDALRYARINEQANGLEGIAWAVMDWRRPAFAPGQFPFICGADILYERRFTEPLAGLFAALLAPGGRIWITEPIRDVSAPAWAFFRSRGWKTRLLNCEKTSFQDMTMRVNLWEMRRR</sequence>
<dbReference type="EMBL" id="CP001734">
    <property type="protein sequence ID" value="ACV67513.1"/>
    <property type="molecule type" value="Genomic_DNA"/>
</dbReference>
<dbReference type="KEGG" id="drt:Dret_0211"/>
<reference evidence="3" key="1">
    <citation type="submission" date="2009-09" db="EMBL/GenBank/DDBJ databases">
        <title>The complete chromosome of Desulfohalobium retbaense DSM 5692.</title>
        <authorList>
            <consortium name="US DOE Joint Genome Institute (JGI-PGF)"/>
            <person name="Lucas S."/>
            <person name="Copeland A."/>
            <person name="Lapidus A."/>
            <person name="Glavina del Rio T."/>
            <person name="Dalin E."/>
            <person name="Tice H."/>
            <person name="Bruce D."/>
            <person name="Goodwin L."/>
            <person name="Pitluck S."/>
            <person name="Kyrpides N."/>
            <person name="Mavromatis K."/>
            <person name="Ivanova N."/>
            <person name="Mikhailova N."/>
            <person name="Munk A.C."/>
            <person name="Brettin T."/>
            <person name="Detter J.C."/>
            <person name="Han C."/>
            <person name="Tapia R."/>
            <person name="Larimer F."/>
            <person name="Land M."/>
            <person name="Hauser L."/>
            <person name="Markowitz V."/>
            <person name="Cheng J.-F."/>
            <person name="Hugenholtz P."/>
            <person name="Woyke T."/>
            <person name="Wu D."/>
            <person name="Spring S."/>
            <person name="Klenk H.-P."/>
            <person name="Eisen J.A."/>
        </authorList>
    </citation>
    <scope>NUCLEOTIDE SEQUENCE [LARGE SCALE GENOMIC DNA]</scope>
    <source>
        <strain evidence="3">DSM 5692</strain>
    </source>
</reference>
<dbReference type="InterPro" id="IPR041698">
    <property type="entry name" value="Methyltransf_25"/>
</dbReference>
<dbReference type="GO" id="GO:0008168">
    <property type="term" value="F:methyltransferase activity"/>
    <property type="evidence" value="ECO:0007669"/>
    <property type="project" value="UniProtKB-KW"/>
</dbReference>
<dbReference type="InterPro" id="IPR029063">
    <property type="entry name" value="SAM-dependent_MTases_sf"/>
</dbReference>
<protein>
    <submittedName>
        <fullName evidence="2">Methyltransferase type 12</fullName>
    </submittedName>
</protein>
<dbReference type="Gene3D" id="3.40.50.150">
    <property type="entry name" value="Vaccinia Virus protein VP39"/>
    <property type="match status" value="1"/>
</dbReference>
<dbReference type="SUPFAM" id="SSF53335">
    <property type="entry name" value="S-adenosyl-L-methionine-dependent methyltransferases"/>
    <property type="match status" value="1"/>
</dbReference>
<dbReference type="CDD" id="cd02440">
    <property type="entry name" value="AdoMet_MTases"/>
    <property type="match status" value="1"/>
</dbReference>
<organism evidence="2 3">
    <name type="scientific">Desulfohalobium retbaense (strain ATCC 49708 / DSM 5692 / JCM 16813 / HR100)</name>
    <dbReference type="NCBI Taxonomy" id="485915"/>
    <lineage>
        <taxon>Bacteria</taxon>
        <taxon>Pseudomonadati</taxon>
        <taxon>Thermodesulfobacteriota</taxon>
        <taxon>Desulfovibrionia</taxon>
        <taxon>Desulfovibrionales</taxon>
        <taxon>Desulfohalobiaceae</taxon>
        <taxon>Desulfohalobium</taxon>
    </lineage>
</organism>
<reference evidence="2 3" key="2">
    <citation type="journal article" date="2010" name="Stand. Genomic Sci.">
        <title>Complete genome sequence of Desulfohalobium retbaense type strain (HR(100)).</title>
        <authorList>
            <person name="Spring S."/>
            <person name="Nolan M."/>
            <person name="Lapidus A."/>
            <person name="Glavina Del Rio T."/>
            <person name="Copeland A."/>
            <person name="Tice H."/>
            <person name="Cheng J.F."/>
            <person name="Lucas S."/>
            <person name="Land M."/>
            <person name="Chen F."/>
            <person name="Bruce D."/>
            <person name="Goodwin L."/>
            <person name="Pitluck S."/>
            <person name="Ivanova N."/>
            <person name="Mavromatis K."/>
            <person name="Mikhailova N."/>
            <person name="Pati A."/>
            <person name="Chen A."/>
            <person name="Palaniappan K."/>
            <person name="Hauser L."/>
            <person name="Chang Y.J."/>
            <person name="Jeffries C.D."/>
            <person name="Munk C."/>
            <person name="Kiss H."/>
            <person name="Chain P."/>
            <person name="Han C."/>
            <person name="Brettin T."/>
            <person name="Detter J.C."/>
            <person name="Schuler E."/>
            <person name="Goker M."/>
            <person name="Rohde M."/>
            <person name="Bristow J."/>
            <person name="Eisen J.A."/>
            <person name="Markowitz V."/>
            <person name="Hugenholtz P."/>
            <person name="Kyrpides N.C."/>
            <person name="Klenk H.P."/>
        </authorList>
    </citation>
    <scope>NUCLEOTIDE SEQUENCE [LARGE SCALE GENOMIC DNA]</scope>
    <source>
        <strain evidence="2 3">DSM 5692</strain>
    </source>
</reference>
<name>C8WZN8_DESRD</name>
<dbReference type="PANTHER" id="PTHR14614">
    <property type="entry name" value="HEPATOCELLULAR CARCINOMA-ASSOCIATED ANTIGEN"/>
    <property type="match status" value="1"/>
</dbReference>
<keyword evidence="2" id="KW-0489">Methyltransferase</keyword>
<accession>C8WZN8</accession>
<dbReference type="Proteomes" id="UP000001052">
    <property type="component" value="Chromosome"/>
</dbReference>
<proteinExistence type="predicted"/>
<keyword evidence="3" id="KW-1185">Reference proteome</keyword>
<gene>
    <name evidence="2" type="ordered locus">Dret_0211</name>
</gene>
<dbReference type="RefSeq" id="WP_015750672.1">
    <property type="nucleotide sequence ID" value="NC_013223.1"/>
</dbReference>
<dbReference type="STRING" id="485915.Dret_0211"/>
<dbReference type="eggNOG" id="COG3897">
    <property type="taxonomic scope" value="Bacteria"/>
</dbReference>
<dbReference type="GO" id="GO:0032259">
    <property type="term" value="P:methylation"/>
    <property type="evidence" value="ECO:0007669"/>
    <property type="project" value="UniProtKB-KW"/>
</dbReference>
<evidence type="ECO:0000313" key="2">
    <source>
        <dbReference type="EMBL" id="ACV67513.1"/>
    </source>
</evidence>
<dbReference type="AlphaFoldDB" id="C8WZN8"/>
<dbReference type="InterPro" id="IPR019410">
    <property type="entry name" value="Methyltransf_16"/>
</dbReference>
<evidence type="ECO:0000313" key="3">
    <source>
        <dbReference type="Proteomes" id="UP000001052"/>
    </source>
</evidence>
<feature type="domain" description="Methyltransferase" evidence="1">
    <location>
        <begin position="71"/>
        <end position="163"/>
    </location>
</feature>
<dbReference type="HOGENOM" id="CLU_082963_1_0_7"/>
<evidence type="ECO:0000259" key="1">
    <source>
        <dbReference type="Pfam" id="PF13649"/>
    </source>
</evidence>
<keyword evidence="2" id="KW-0808">Transferase</keyword>
<dbReference type="Pfam" id="PF13649">
    <property type="entry name" value="Methyltransf_25"/>
    <property type="match status" value="1"/>
</dbReference>